<dbReference type="Proteomes" id="UP000288168">
    <property type="component" value="Unassembled WGS sequence"/>
</dbReference>
<evidence type="ECO:0000313" key="1">
    <source>
        <dbReference type="EMBL" id="RSL66113.1"/>
    </source>
</evidence>
<comment type="caution">
    <text evidence="1">The sequence shown here is derived from an EMBL/GenBank/DDBJ whole genome shotgun (WGS) entry which is preliminary data.</text>
</comment>
<dbReference type="OrthoDB" id="3594103at2759"/>
<keyword evidence="2" id="KW-1185">Reference proteome</keyword>
<dbReference type="PANTHER" id="PTHR37538:SF4">
    <property type="entry name" value="PITSLRE SERINE_THREONINE-PROTEIN KINASE CDC2L1"/>
    <property type="match status" value="1"/>
</dbReference>
<dbReference type="PANTHER" id="PTHR37538">
    <property type="entry name" value="BTB DOMAIN-CONTAINING PROTEIN"/>
    <property type="match status" value="1"/>
</dbReference>
<organism evidence="1 2">
    <name type="scientific">Fusarium duplospermum</name>
    <dbReference type="NCBI Taxonomy" id="1325734"/>
    <lineage>
        <taxon>Eukaryota</taxon>
        <taxon>Fungi</taxon>
        <taxon>Dikarya</taxon>
        <taxon>Ascomycota</taxon>
        <taxon>Pezizomycotina</taxon>
        <taxon>Sordariomycetes</taxon>
        <taxon>Hypocreomycetidae</taxon>
        <taxon>Hypocreales</taxon>
        <taxon>Nectriaceae</taxon>
        <taxon>Fusarium</taxon>
        <taxon>Fusarium solani species complex</taxon>
    </lineage>
</organism>
<name>A0A428QLA9_9HYPO</name>
<sequence>MAPSMAHIRPSCQSPYWGPVLRIRFMGGATAHVPREVINNHPVFAARFSRRSANELLNLLDVPQCVGHTIVHFLFTGTYQTLPGPLDNATDRYHVLFSEALNVYFEALNLGLVTLSRLATKEIARHGGQMSFAEIVKVLDDDFHELTGNETWLIDYLVNRATMESEVVTDESIQKFRALMGGQRVVVDILLEGILKLKIQLQRQFYQTTPQ</sequence>
<proteinExistence type="predicted"/>
<protein>
    <recommendedName>
        <fullName evidence="3">BTB domain-containing protein</fullName>
    </recommendedName>
</protein>
<accession>A0A428QLA9</accession>
<dbReference type="STRING" id="1325734.A0A428QLA9"/>
<reference evidence="1 2" key="1">
    <citation type="submission" date="2017-06" db="EMBL/GenBank/DDBJ databases">
        <title>Comparative genomic analysis of Ambrosia Fusariam Clade fungi.</title>
        <authorList>
            <person name="Stajich J.E."/>
            <person name="Carrillo J."/>
            <person name="Kijimoto T."/>
            <person name="Eskalen A."/>
            <person name="O'Donnell K."/>
            <person name="Kasson M."/>
        </authorList>
    </citation>
    <scope>NUCLEOTIDE SEQUENCE [LARGE SCALE GENOMIC DNA]</scope>
    <source>
        <strain evidence="1 2">NRRL62584</strain>
    </source>
</reference>
<evidence type="ECO:0008006" key="3">
    <source>
        <dbReference type="Google" id="ProtNLM"/>
    </source>
</evidence>
<dbReference type="EMBL" id="NKCI01000026">
    <property type="protein sequence ID" value="RSL66113.1"/>
    <property type="molecule type" value="Genomic_DNA"/>
</dbReference>
<evidence type="ECO:0000313" key="2">
    <source>
        <dbReference type="Proteomes" id="UP000288168"/>
    </source>
</evidence>
<dbReference type="AlphaFoldDB" id="A0A428QLA9"/>
<gene>
    <name evidence="1" type="ORF">CEP54_003873</name>
</gene>